<dbReference type="Proteomes" id="UP000661025">
    <property type="component" value="Unassembled WGS sequence"/>
</dbReference>
<dbReference type="NCBIfam" id="TIGR00976">
    <property type="entry name" value="CocE_NonD"/>
    <property type="match status" value="1"/>
</dbReference>
<evidence type="ECO:0000313" key="3">
    <source>
        <dbReference type="EMBL" id="MBD9729021.1"/>
    </source>
</evidence>
<keyword evidence="1 3" id="KW-0378">Hydrolase</keyword>
<dbReference type="Gene3D" id="1.10.3020.10">
    <property type="entry name" value="alpha-amino acid ester hydrolase ( Helical cap domain)"/>
    <property type="match status" value="1"/>
</dbReference>
<comment type="caution">
    <text evidence="3">The sequence shown here is derived from an EMBL/GenBank/DDBJ whole genome shotgun (WGS) entry which is preliminary data.</text>
</comment>
<accession>A0A927LD87</accession>
<dbReference type="PANTHER" id="PTHR43056">
    <property type="entry name" value="PEPTIDASE S9 PROLYL OLIGOPEPTIDASE"/>
    <property type="match status" value="1"/>
</dbReference>
<dbReference type="PANTHER" id="PTHR43056:SF10">
    <property type="entry name" value="COCE_NOND FAMILY, PUTATIVE (AFU_ORTHOLOGUE AFUA_7G00600)-RELATED"/>
    <property type="match status" value="1"/>
</dbReference>
<name>A0A927LD87_9ACTN</name>
<dbReference type="Pfam" id="PF02129">
    <property type="entry name" value="Peptidase_S15"/>
    <property type="match status" value="1"/>
</dbReference>
<evidence type="ECO:0000256" key="1">
    <source>
        <dbReference type="ARBA" id="ARBA00022801"/>
    </source>
</evidence>
<dbReference type="InterPro" id="IPR013736">
    <property type="entry name" value="Xaa-Pro_dipept_C"/>
</dbReference>
<dbReference type="InterPro" id="IPR005674">
    <property type="entry name" value="CocE/Ser_esterase"/>
</dbReference>
<dbReference type="InterPro" id="IPR008979">
    <property type="entry name" value="Galactose-bd-like_sf"/>
</dbReference>
<evidence type="ECO:0000259" key="2">
    <source>
        <dbReference type="SMART" id="SM00939"/>
    </source>
</evidence>
<dbReference type="Pfam" id="PF08530">
    <property type="entry name" value="PepX_C"/>
    <property type="match status" value="1"/>
</dbReference>
<reference evidence="3" key="1">
    <citation type="submission" date="2020-09" db="EMBL/GenBank/DDBJ databases">
        <title>Streptomyces canutascabiei sp. nov., which causes potato common scab and is distributed across the world.</title>
        <authorList>
            <person name="Nguyen H.P."/>
            <person name="Weisberg A.J."/>
            <person name="Chang J.H."/>
            <person name="Clarke C.R."/>
        </authorList>
    </citation>
    <scope>NUCLEOTIDE SEQUENCE</scope>
    <source>
        <strain evidence="3">ID-01-6.2a</strain>
    </source>
</reference>
<feature type="domain" description="Xaa-Pro dipeptidyl-peptidase C-terminal" evidence="2">
    <location>
        <begin position="320"/>
        <end position="574"/>
    </location>
</feature>
<organism evidence="3 4">
    <name type="scientific">Streptomyces caniscabiei</name>
    <dbReference type="NCBI Taxonomy" id="2746961"/>
    <lineage>
        <taxon>Bacteria</taxon>
        <taxon>Bacillati</taxon>
        <taxon>Actinomycetota</taxon>
        <taxon>Actinomycetes</taxon>
        <taxon>Kitasatosporales</taxon>
        <taxon>Streptomycetaceae</taxon>
        <taxon>Streptomyces</taxon>
    </lineage>
</organism>
<protein>
    <submittedName>
        <fullName evidence="3">CocE/NonD family hydrolase</fullName>
    </submittedName>
</protein>
<gene>
    <name evidence="3" type="ORF">IHE70_38735</name>
</gene>
<dbReference type="InterPro" id="IPR029058">
    <property type="entry name" value="AB_hydrolase_fold"/>
</dbReference>
<dbReference type="InterPro" id="IPR050585">
    <property type="entry name" value="Xaa-Pro_dipeptidyl-ppase/CocE"/>
</dbReference>
<evidence type="ECO:0000313" key="4">
    <source>
        <dbReference type="Proteomes" id="UP000661025"/>
    </source>
</evidence>
<dbReference type="SUPFAM" id="SSF53474">
    <property type="entry name" value="alpha/beta-Hydrolases"/>
    <property type="match status" value="1"/>
</dbReference>
<dbReference type="Gene3D" id="2.60.120.260">
    <property type="entry name" value="Galactose-binding domain-like"/>
    <property type="match status" value="1"/>
</dbReference>
<dbReference type="InterPro" id="IPR000383">
    <property type="entry name" value="Xaa-Pro-like_dom"/>
</dbReference>
<sequence>MQQHRFDIDVRVPMRDGVALAANVWRPAEGQAPTLLVRLPYGKDGLMGAGHALMPDIQALLEAGYAVIAQDCRGTHRSEGEFVPHMADRDDGEDTVAWITDQPWSDGTVGMYGPSYLGMVQWETAVTGAPGLKAIAPSCTSIDNYEAPWYGPGGALSLSLVTMWNAMMYTADAQRSLALGEDTLPQLQELGQAVLSHEALNDVLPTAEVPVLAAYAKWWDDWMAHPSHDAYWDAMELTPELKNVTVPALNIGGWYDLYIGQTLRTYTTARRQAGSAEAREGQRLIIGPWDHGPAADGVYRDRSFGPPAGARLMGLSGLHVKFFDRWLRGDTTALDDVAPVKLFVMGIDQWRDEQAWPLPDTKWTDFHLTSTGRANTADGDGALTTDAPTEAGHETYLYDPRRPVPSAGGASMPTTPGFCGPVDQRTVAAREDVLCFATPVLEEAVEVTGPVSLTLYVSSSAVDTDFAAKLVDVFPDGRAINLCDGILRTRYRGGLATEELMEPGTVYEITVDMTGTSNVFLPGHRIRVDVSSSNFPRYDRNTNTGGVIAQEGEEQMVPAINHIHHGPNHPSRLVLPIIDREDQS</sequence>
<dbReference type="EMBL" id="JACYXT010000022">
    <property type="protein sequence ID" value="MBD9729021.1"/>
    <property type="molecule type" value="Genomic_DNA"/>
</dbReference>
<proteinExistence type="predicted"/>
<dbReference type="Gene3D" id="3.40.50.1820">
    <property type="entry name" value="alpha/beta hydrolase"/>
    <property type="match status" value="1"/>
</dbReference>
<dbReference type="SMART" id="SM00939">
    <property type="entry name" value="PepX_C"/>
    <property type="match status" value="1"/>
</dbReference>
<dbReference type="GO" id="GO:0008239">
    <property type="term" value="F:dipeptidyl-peptidase activity"/>
    <property type="evidence" value="ECO:0007669"/>
    <property type="project" value="InterPro"/>
</dbReference>
<dbReference type="GeneID" id="79935978"/>
<dbReference type="AlphaFoldDB" id="A0A927LD87"/>
<dbReference type="RefSeq" id="WP_192365262.1">
    <property type="nucleotide sequence ID" value="NZ_CP119182.1"/>
</dbReference>
<dbReference type="SUPFAM" id="SSF49785">
    <property type="entry name" value="Galactose-binding domain-like"/>
    <property type="match status" value="1"/>
</dbReference>